<dbReference type="Gene3D" id="2.40.170.20">
    <property type="entry name" value="TonB-dependent receptor, beta-barrel domain"/>
    <property type="match status" value="1"/>
</dbReference>
<dbReference type="Gene3D" id="2.60.40.1120">
    <property type="entry name" value="Carboxypeptidase-like, regulatory domain"/>
    <property type="match status" value="1"/>
</dbReference>
<dbReference type="SUPFAM" id="SSF49452">
    <property type="entry name" value="Starch-binding domain-like"/>
    <property type="match status" value="1"/>
</dbReference>
<dbReference type="GO" id="GO:0004180">
    <property type="term" value="F:carboxypeptidase activity"/>
    <property type="evidence" value="ECO:0007669"/>
    <property type="project" value="UniProtKB-KW"/>
</dbReference>
<name>A0A956NKR4_UNCEI</name>
<keyword evidence="2" id="KW-0472">Membrane</keyword>
<protein>
    <submittedName>
        <fullName evidence="4">Carboxypeptidase regulatory-like domain-containing protein</fullName>
    </submittedName>
</protein>
<comment type="subcellular location">
    <subcellularLocation>
        <location evidence="1">Cell outer membrane</location>
    </subcellularLocation>
</comment>
<evidence type="ECO:0000256" key="2">
    <source>
        <dbReference type="ARBA" id="ARBA00023136"/>
    </source>
</evidence>
<keyword evidence="4" id="KW-0378">Hydrolase</keyword>
<evidence type="ECO:0000256" key="3">
    <source>
        <dbReference type="ARBA" id="ARBA00023237"/>
    </source>
</evidence>
<sequence length="564" mass="62038">MPHGSDLSHPSRPRFRSALFRSVRFWGVRHWGVRLAVGLLLLVSPASSASAERSASLTGRVTDRFDAPIPQATVRLVGTPFATHTRADGGFRIDQVTPGEYAVHVVAPGFLPWTERVCLPVDDVGGLEIGLVARAAPEAAWKESFSGLSRYGGDEIRYVPVRLRSPALGGSSGLRIAAQSDGSAERDDPYDAWQESFFRGSIEAGGRTPDALLQCSLVSSWTSADIVPRADGLLGPSSLRFFPTWTDEADTRRIGGRAIVLGSPETLLTLDVEYARSEGRAFAEMWTRPGYVEAFLDTSQTGQIVLRHGRFSETPLADDYVFFDPRSHLPTEVEEEFSVRANFDHDLSDAVRYTAFVSYDRSSLDSRVGGKTASEYEGSRLQDLWFNYTDRESSEFFVIAGDFPRYADGEDARSAAGLNLSVVTPGGPFDAGLEASYRDFRVLEILHPYSTNAAGELGAIRTRHHEYSPAFRGFVRQGLSVGGLDLGIGFAYESFHILDAFPAVNDADELDHEFLPRVELSYPLSEDTVFSFLRTTSIRKPTAQYPRGLAETFVGQYRAATDLE</sequence>
<dbReference type="InterPro" id="IPR013784">
    <property type="entry name" value="Carb-bd-like_fold"/>
</dbReference>
<evidence type="ECO:0000313" key="4">
    <source>
        <dbReference type="EMBL" id="MCA9758909.1"/>
    </source>
</evidence>
<proteinExistence type="predicted"/>
<dbReference type="Proteomes" id="UP000739538">
    <property type="component" value="Unassembled WGS sequence"/>
</dbReference>
<dbReference type="SUPFAM" id="SSF56935">
    <property type="entry name" value="Porins"/>
    <property type="match status" value="1"/>
</dbReference>
<keyword evidence="3" id="KW-0998">Cell outer membrane</keyword>
<keyword evidence="4" id="KW-0645">Protease</keyword>
<organism evidence="4 5">
    <name type="scientific">Eiseniibacteriota bacterium</name>
    <dbReference type="NCBI Taxonomy" id="2212470"/>
    <lineage>
        <taxon>Bacteria</taxon>
        <taxon>Candidatus Eiseniibacteriota</taxon>
    </lineage>
</organism>
<comment type="caution">
    <text evidence="4">The sequence shown here is derived from an EMBL/GenBank/DDBJ whole genome shotgun (WGS) entry which is preliminary data.</text>
</comment>
<evidence type="ECO:0000313" key="5">
    <source>
        <dbReference type="Proteomes" id="UP000739538"/>
    </source>
</evidence>
<gene>
    <name evidence="4" type="ORF">KDA27_24150</name>
</gene>
<dbReference type="GO" id="GO:0030246">
    <property type="term" value="F:carbohydrate binding"/>
    <property type="evidence" value="ECO:0007669"/>
    <property type="project" value="InterPro"/>
</dbReference>
<accession>A0A956NKR4</accession>
<dbReference type="InterPro" id="IPR036942">
    <property type="entry name" value="Beta-barrel_TonB_sf"/>
</dbReference>
<reference evidence="4" key="1">
    <citation type="submission" date="2020-04" db="EMBL/GenBank/DDBJ databases">
        <authorList>
            <person name="Zhang T."/>
        </authorList>
    </citation>
    <scope>NUCLEOTIDE SEQUENCE</scope>
    <source>
        <strain evidence="4">HKST-UBA02</strain>
    </source>
</reference>
<dbReference type="EMBL" id="JAGQHS010000229">
    <property type="protein sequence ID" value="MCA9758909.1"/>
    <property type="molecule type" value="Genomic_DNA"/>
</dbReference>
<feature type="non-terminal residue" evidence="4">
    <location>
        <position position="564"/>
    </location>
</feature>
<dbReference type="AlphaFoldDB" id="A0A956NKR4"/>
<keyword evidence="4" id="KW-0121">Carboxypeptidase</keyword>
<dbReference type="GO" id="GO:0009279">
    <property type="term" value="C:cell outer membrane"/>
    <property type="evidence" value="ECO:0007669"/>
    <property type="project" value="UniProtKB-SubCell"/>
</dbReference>
<dbReference type="Pfam" id="PF13620">
    <property type="entry name" value="CarboxypepD_reg"/>
    <property type="match status" value="1"/>
</dbReference>
<reference evidence="4" key="2">
    <citation type="journal article" date="2021" name="Microbiome">
        <title>Successional dynamics and alternative stable states in a saline activated sludge microbial community over 9 years.</title>
        <authorList>
            <person name="Wang Y."/>
            <person name="Ye J."/>
            <person name="Ju F."/>
            <person name="Liu L."/>
            <person name="Boyd J.A."/>
            <person name="Deng Y."/>
            <person name="Parks D.H."/>
            <person name="Jiang X."/>
            <person name="Yin X."/>
            <person name="Woodcroft B.J."/>
            <person name="Tyson G.W."/>
            <person name="Hugenholtz P."/>
            <person name="Polz M.F."/>
            <person name="Zhang T."/>
        </authorList>
    </citation>
    <scope>NUCLEOTIDE SEQUENCE</scope>
    <source>
        <strain evidence="4">HKST-UBA02</strain>
    </source>
</reference>
<evidence type="ECO:0000256" key="1">
    <source>
        <dbReference type="ARBA" id="ARBA00004442"/>
    </source>
</evidence>